<feature type="chain" id="PRO_5011768259" evidence="1">
    <location>
        <begin position="23"/>
        <end position="202"/>
    </location>
</feature>
<keyword evidence="1" id="KW-0732">Signal</keyword>
<evidence type="ECO:0000256" key="1">
    <source>
        <dbReference type="SAM" id="SignalP"/>
    </source>
</evidence>
<feature type="signal peptide" evidence="1">
    <location>
        <begin position="1"/>
        <end position="22"/>
    </location>
</feature>
<protein>
    <submittedName>
        <fullName evidence="3">DinB superfamily protein</fullName>
    </submittedName>
</protein>
<feature type="domain" description="DinB-like" evidence="2">
    <location>
        <begin position="37"/>
        <end position="190"/>
    </location>
</feature>
<dbReference type="SUPFAM" id="SSF109854">
    <property type="entry name" value="DinB/YfiT-like putative metalloenzymes"/>
    <property type="match status" value="1"/>
</dbReference>
<dbReference type="STRING" id="1465490.SAMN05444277_12012"/>
<sequence>MKSLFSLLVLSVLFSSFTIVNKAELTEAERKFAVDHLIKTRDDLINAVKGLSDAQLNFKPAPDRWSVLECAQHIALTSQGLFGFVQQTLQTPNDSALKATVTDEQFIGMVEDRSHKAQAAEPFKPVHAPYKTLDETLNAFNAGRDSLINYVQTTHDDLRGHIAELPFAKIDAYQAILLVSAHTNRHTQQIEEVKADPNFPKQ</sequence>
<dbReference type="RefSeq" id="WP_090663141.1">
    <property type="nucleotide sequence ID" value="NZ_FOXQ01000020.1"/>
</dbReference>
<dbReference type="EMBL" id="FOXQ01000020">
    <property type="protein sequence ID" value="SFQ54606.1"/>
    <property type="molecule type" value="Genomic_DNA"/>
</dbReference>
<gene>
    <name evidence="3" type="ORF">SAMN05444277_12012</name>
</gene>
<organism evidence="3 4">
    <name type="scientific">Parafilimonas terrae</name>
    <dbReference type="NCBI Taxonomy" id="1465490"/>
    <lineage>
        <taxon>Bacteria</taxon>
        <taxon>Pseudomonadati</taxon>
        <taxon>Bacteroidota</taxon>
        <taxon>Chitinophagia</taxon>
        <taxon>Chitinophagales</taxon>
        <taxon>Chitinophagaceae</taxon>
        <taxon>Parafilimonas</taxon>
    </lineage>
</organism>
<dbReference type="Proteomes" id="UP000199031">
    <property type="component" value="Unassembled WGS sequence"/>
</dbReference>
<name>A0A1I5ZDQ2_9BACT</name>
<dbReference type="Gene3D" id="1.20.120.450">
    <property type="entry name" value="dinb family like domain"/>
    <property type="match status" value="1"/>
</dbReference>
<evidence type="ECO:0000313" key="3">
    <source>
        <dbReference type="EMBL" id="SFQ54606.1"/>
    </source>
</evidence>
<evidence type="ECO:0000259" key="2">
    <source>
        <dbReference type="Pfam" id="PF12867"/>
    </source>
</evidence>
<keyword evidence="4" id="KW-1185">Reference proteome</keyword>
<dbReference type="OrthoDB" id="9807923at2"/>
<dbReference type="Pfam" id="PF12867">
    <property type="entry name" value="DinB_2"/>
    <property type="match status" value="1"/>
</dbReference>
<evidence type="ECO:0000313" key="4">
    <source>
        <dbReference type="Proteomes" id="UP000199031"/>
    </source>
</evidence>
<proteinExistence type="predicted"/>
<reference evidence="3 4" key="1">
    <citation type="submission" date="2016-10" db="EMBL/GenBank/DDBJ databases">
        <authorList>
            <person name="de Groot N.N."/>
        </authorList>
    </citation>
    <scope>NUCLEOTIDE SEQUENCE [LARGE SCALE GENOMIC DNA]</scope>
    <source>
        <strain evidence="3 4">DSM 28286</strain>
    </source>
</reference>
<accession>A0A1I5ZDQ2</accession>
<dbReference type="InterPro" id="IPR024775">
    <property type="entry name" value="DinB-like"/>
</dbReference>
<dbReference type="AlphaFoldDB" id="A0A1I5ZDQ2"/>
<dbReference type="InterPro" id="IPR034660">
    <property type="entry name" value="DinB/YfiT-like"/>
</dbReference>